<dbReference type="InterPro" id="IPR003615">
    <property type="entry name" value="HNH_nuc"/>
</dbReference>
<dbReference type="InterPro" id="IPR044925">
    <property type="entry name" value="His-Me_finger_sf"/>
</dbReference>
<dbReference type="Pfam" id="PF13392">
    <property type="entry name" value="HNH_3"/>
    <property type="match status" value="1"/>
</dbReference>
<keyword evidence="2" id="KW-0255">Endonuclease</keyword>
<sequence>MKNVIPDDIKEYLSYCEETGIFERLKSTYKKGKQSEFGPCGELTRNGYRYISFRGTRYGAHRLAYWWLTGEQGDFDIDHINGCRDDNRAANLRKASRAENLANSKLSRRNKTGVKGVYWHEGRQRYRAVIFAEGRTRWSGHFKTLEEAEKAIRAEREKHHGEFTNHG</sequence>
<dbReference type="SUPFAM" id="SSF54060">
    <property type="entry name" value="His-Me finger endonucleases"/>
    <property type="match status" value="1"/>
</dbReference>
<feature type="domain" description="HNH nuclease" evidence="1">
    <location>
        <begin position="58"/>
        <end position="101"/>
    </location>
</feature>
<keyword evidence="2" id="KW-0540">Nuclease</keyword>
<dbReference type="GO" id="GO:0003677">
    <property type="term" value="F:DNA binding"/>
    <property type="evidence" value="ECO:0007669"/>
    <property type="project" value="InterPro"/>
</dbReference>
<dbReference type="InterPro" id="IPR016177">
    <property type="entry name" value="DNA-bd_dom_sf"/>
</dbReference>
<protein>
    <submittedName>
        <fullName evidence="2">Endonuclease</fullName>
    </submittedName>
</protein>
<organism evidence="2">
    <name type="scientific">Salmonella enterica subsp. enterica serovar Newport str. CFSAN000835</name>
    <dbReference type="NCBI Taxonomy" id="1299174"/>
    <lineage>
        <taxon>Bacteria</taxon>
        <taxon>Pseudomonadati</taxon>
        <taxon>Pseudomonadota</taxon>
        <taxon>Gammaproteobacteria</taxon>
        <taxon>Enterobacterales</taxon>
        <taxon>Enterobacteriaceae</taxon>
        <taxon>Salmonella</taxon>
    </lineage>
</organism>
<dbReference type="Gene3D" id="3.90.75.20">
    <property type="match status" value="1"/>
</dbReference>
<dbReference type="SUPFAM" id="SSF54171">
    <property type="entry name" value="DNA-binding domain"/>
    <property type="match status" value="1"/>
</dbReference>
<dbReference type="AlphaFoldDB" id="A0A658IND6"/>
<gene>
    <name evidence="2" type="ORF">DLN06_23235</name>
</gene>
<evidence type="ECO:0000313" key="2">
    <source>
        <dbReference type="EMBL" id="RIQ23769.1"/>
    </source>
</evidence>
<reference evidence="2" key="1">
    <citation type="submission" date="2018-08" db="EMBL/GenBank/DDBJ databases">
        <title>Whole genome sequencing of Salmonella enterica serotype newport.</title>
        <authorList>
            <person name="Bell R."/>
        </authorList>
    </citation>
    <scope>NUCLEOTIDE SEQUENCE [LARGE SCALE GENOMIC DNA]</scope>
    <source>
        <strain evidence="2">CFSAN000835</strain>
    </source>
</reference>
<accession>A0A658IND6</accession>
<proteinExistence type="predicted"/>
<dbReference type="Proteomes" id="UP000839534">
    <property type="component" value="Unassembled WGS sequence"/>
</dbReference>
<evidence type="ECO:0000259" key="1">
    <source>
        <dbReference type="Pfam" id="PF13392"/>
    </source>
</evidence>
<dbReference type="RefSeq" id="WP_110275346.1">
    <property type="nucleotide sequence ID" value="NZ_QWJV01000019.1"/>
</dbReference>
<dbReference type="GO" id="GO:0004519">
    <property type="term" value="F:endonuclease activity"/>
    <property type="evidence" value="ECO:0007669"/>
    <property type="project" value="UniProtKB-KW"/>
</dbReference>
<dbReference type="EMBL" id="QWJV01000019">
    <property type="protein sequence ID" value="RIQ23769.1"/>
    <property type="molecule type" value="Genomic_DNA"/>
</dbReference>
<keyword evidence="2" id="KW-0378">Hydrolase</keyword>
<name>A0A658IND6_SALNE</name>
<comment type="caution">
    <text evidence="2">The sequence shown here is derived from an EMBL/GenBank/DDBJ whole genome shotgun (WGS) entry which is preliminary data.</text>
</comment>